<gene>
    <name evidence="1" type="ORF">DW228_06440</name>
</gene>
<name>A0A396C9X1_BACFG</name>
<dbReference type="Proteomes" id="UP000266644">
    <property type="component" value="Unassembled WGS sequence"/>
</dbReference>
<protein>
    <submittedName>
        <fullName evidence="1">Uncharacterized protein</fullName>
    </submittedName>
</protein>
<evidence type="ECO:0000313" key="1">
    <source>
        <dbReference type="EMBL" id="RHH14436.1"/>
    </source>
</evidence>
<dbReference type="RefSeq" id="WP_122330084.1">
    <property type="nucleotide sequence ID" value="NZ_JAQDYY010000001.1"/>
</dbReference>
<organism evidence="1 2">
    <name type="scientific">Bacteroides fragilis</name>
    <dbReference type="NCBI Taxonomy" id="817"/>
    <lineage>
        <taxon>Bacteria</taxon>
        <taxon>Pseudomonadati</taxon>
        <taxon>Bacteroidota</taxon>
        <taxon>Bacteroidia</taxon>
        <taxon>Bacteroidales</taxon>
        <taxon>Bacteroidaceae</taxon>
        <taxon>Bacteroides</taxon>
    </lineage>
</organism>
<proteinExistence type="predicted"/>
<dbReference type="EMBL" id="QRJE01000008">
    <property type="protein sequence ID" value="RHH14436.1"/>
    <property type="molecule type" value="Genomic_DNA"/>
</dbReference>
<sequence>MATNSRQLTWHGTDTNLATSLLEYGLVVRYVSRQKSWQCIYRHDNDVNLFSNGWITEYGLKDMFVTGWAKEKLVDFCRYIDKTWIEWLDASVASRISDVISYFGPTNVFENDHTGGKTLDEVCKELKIKPGAIYEYETKHKHPDEN</sequence>
<dbReference type="AlphaFoldDB" id="A0A396C9X1"/>
<accession>A0A396C9X1</accession>
<evidence type="ECO:0000313" key="2">
    <source>
        <dbReference type="Proteomes" id="UP000266644"/>
    </source>
</evidence>
<comment type="caution">
    <text evidence="1">The sequence shown here is derived from an EMBL/GenBank/DDBJ whole genome shotgun (WGS) entry which is preliminary data.</text>
</comment>
<reference evidence="1 2" key="1">
    <citation type="submission" date="2018-08" db="EMBL/GenBank/DDBJ databases">
        <title>A genome reference for cultivated species of the human gut microbiota.</title>
        <authorList>
            <person name="Zou Y."/>
            <person name="Xue W."/>
            <person name="Luo G."/>
        </authorList>
    </citation>
    <scope>NUCLEOTIDE SEQUENCE [LARGE SCALE GENOMIC DNA]</scope>
    <source>
        <strain evidence="1 2">AM18-6</strain>
    </source>
</reference>